<dbReference type="CDD" id="cd04433">
    <property type="entry name" value="AFD_class_I"/>
    <property type="match status" value="1"/>
</dbReference>
<dbReference type="Pfam" id="PF00501">
    <property type="entry name" value="AMP-binding"/>
    <property type="match status" value="1"/>
</dbReference>
<keyword evidence="7" id="KW-1185">Reference proteome</keyword>
<dbReference type="PANTHER" id="PTHR43201">
    <property type="entry name" value="ACYL-COA SYNTHETASE"/>
    <property type="match status" value="1"/>
</dbReference>
<evidence type="ECO:0000259" key="4">
    <source>
        <dbReference type="Pfam" id="PF00501"/>
    </source>
</evidence>
<evidence type="ECO:0000313" key="6">
    <source>
        <dbReference type="EMBL" id="GGF37550.1"/>
    </source>
</evidence>
<dbReference type="InterPro" id="IPR025110">
    <property type="entry name" value="AMP-bd_C"/>
</dbReference>
<dbReference type="Gene3D" id="3.30.300.30">
    <property type="match status" value="1"/>
</dbReference>
<feature type="domain" description="AMP-dependent synthetase/ligase" evidence="4">
    <location>
        <begin position="40"/>
        <end position="381"/>
    </location>
</feature>
<dbReference type="SUPFAM" id="SSF56801">
    <property type="entry name" value="Acetyl-CoA synthetase-like"/>
    <property type="match status" value="1"/>
</dbReference>
<evidence type="ECO:0000259" key="5">
    <source>
        <dbReference type="Pfam" id="PF13193"/>
    </source>
</evidence>
<dbReference type="InterPro" id="IPR000873">
    <property type="entry name" value="AMP-dep_synth/lig_dom"/>
</dbReference>
<dbReference type="Proteomes" id="UP000632454">
    <property type="component" value="Unassembled WGS sequence"/>
</dbReference>
<accession>A0ABQ1V622</accession>
<dbReference type="PROSITE" id="PS00455">
    <property type="entry name" value="AMP_BINDING"/>
    <property type="match status" value="1"/>
</dbReference>
<sequence length="520" mass="54980">MSVLVRRGLFDLRRPDHALHAYRSAEKWGPLAGTVAHRAWLSPDAVAIVDDDGPVTHRELDGCSNALARELVEHGLGETSVVAVLARDHRGLVIAMLAAAKIGARLVLLNTGTAGPQLAEVVSREGVAMLIHDVDFATVTDAVPASVPRMLTHPDPNSANSHPTGPLTPPSAPGGLVLLSSGTTGTPKGAPRERVSILQSAAFLDRVPLPDDRPMVMAAPIFHGTGLSQFILGLALGCTVVLRRRFDAEATIAAVAEHRAASLILVPTMLQRILDLDPEILARHDTRSLSVILSAGSALPIDLSRRAAAAFGPVLHNLYGSTEVAVALVATPDELQRAPGTVGRPPVGCRVAVLDEAGTPVTEPGVVGRVFARSALSFSGYTDGRHKEVADGKLSTGDVGHVDAEGLFFIDGRDDDMIVSGGENVYPLEVENLLTEHPHILEAAVVGVDDPDYGSRLRAHVVVAPGHDLDADAVRAHVRDNLARFKVPRDVVFVPELPRNATGKVLRRNLTDEASSDTGR</sequence>
<dbReference type="InterPro" id="IPR042099">
    <property type="entry name" value="ANL_N_sf"/>
</dbReference>
<dbReference type="InterPro" id="IPR020845">
    <property type="entry name" value="AMP-binding_CS"/>
</dbReference>
<evidence type="ECO:0000256" key="1">
    <source>
        <dbReference type="ARBA" id="ARBA00006432"/>
    </source>
</evidence>
<dbReference type="Pfam" id="PF13193">
    <property type="entry name" value="AMP-binding_C"/>
    <property type="match status" value="1"/>
</dbReference>
<protein>
    <submittedName>
        <fullName evidence="6">Fatty-acyl-CoA synthase</fullName>
    </submittedName>
</protein>
<proteinExistence type="inferred from homology"/>
<name>A0ABQ1V622_9NOCA</name>
<comment type="caution">
    <text evidence="6">The sequence shown here is derived from an EMBL/GenBank/DDBJ whole genome shotgun (WGS) entry which is preliminary data.</text>
</comment>
<dbReference type="EMBL" id="BMCS01000002">
    <property type="protein sequence ID" value="GGF37550.1"/>
    <property type="molecule type" value="Genomic_DNA"/>
</dbReference>
<dbReference type="InterPro" id="IPR045851">
    <property type="entry name" value="AMP-bd_C_sf"/>
</dbReference>
<feature type="domain" description="AMP-binding enzyme C-terminal" evidence="5">
    <location>
        <begin position="429"/>
        <end position="504"/>
    </location>
</feature>
<feature type="region of interest" description="Disordered" evidence="3">
    <location>
        <begin position="148"/>
        <end position="191"/>
    </location>
</feature>
<dbReference type="Gene3D" id="3.40.50.12780">
    <property type="entry name" value="N-terminal domain of ligase-like"/>
    <property type="match status" value="1"/>
</dbReference>
<keyword evidence="2" id="KW-0436">Ligase</keyword>
<reference evidence="7" key="1">
    <citation type="journal article" date="2019" name="Int. J. Syst. Evol. Microbiol.">
        <title>The Global Catalogue of Microorganisms (GCM) 10K type strain sequencing project: providing services to taxonomists for standard genome sequencing and annotation.</title>
        <authorList>
            <consortium name="The Broad Institute Genomics Platform"/>
            <consortium name="The Broad Institute Genome Sequencing Center for Infectious Disease"/>
            <person name="Wu L."/>
            <person name="Ma J."/>
        </authorList>
    </citation>
    <scope>NUCLEOTIDE SEQUENCE [LARGE SCALE GENOMIC DNA]</scope>
    <source>
        <strain evidence="7">CCM 7855</strain>
    </source>
</reference>
<feature type="compositionally biased region" description="Low complexity" evidence="3">
    <location>
        <begin position="174"/>
        <end position="186"/>
    </location>
</feature>
<gene>
    <name evidence="6" type="ORF">GCM10007298_36640</name>
</gene>
<evidence type="ECO:0000313" key="7">
    <source>
        <dbReference type="Proteomes" id="UP000632454"/>
    </source>
</evidence>
<organism evidence="6 7">
    <name type="scientific">Williamsia phyllosphaerae</name>
    <dbReference type="NCBI Taxonomy" id="885042"/>
    <lineage>
        <taxon>Bacteria</taxon>
        <taxon>Bacillati</taxon>
        <taxon>Actinomycetota</taxon>
        <taxon>Actinomycetes</taxon>
        <taxon>Mycobacteriales</taxon>
        <taxon>Nocardiaceae</taxon>
        <taxon>Williamsia</taxon>
    </lineage>
</organism>
<evidence type="ECO:0000256" key="2">
    <source>
        <dbReference type="ARBA" id="ARBA00022598"/>
    </source>
</evidence>
<comment type="similarity">
    <text evidence="1">Belongs to the ATP-dependent AMP-binding enzyme family.</text>
</comment>
<evidence type="ECO:0000256" key="3">
    <source>
        <dbReference type="SAM" id="MobiDB-lite"/>
    </source>
</evidence>
<dbReference type="PANTHER" id="PTHR43201:SF5">
    <property type="entry name" value="MEDIUM-CHAIN ACYL-COA LIGASE ACSF2, MITOCHONDRIAL"/>
    <property type="match status" value="1"/>
</dbReference>